<dbReference type="AlphaFoldDB" id="A0A356LER5"/>
<evidence type="ECO:0000256" key="1">
    <source>
        <dbReference type="ARBA" id="ARBA00006987"/>
    </source>
</evidence>
<dbReference type="InterPro" id="IPR005064">
    <property type="entry name" value="BUG"/>
</dbReference>
<dbReference type="Gene3D" id="3.40.190.150">
    <property type="entry name" value="Bordetella uptake gene, domain 1"/>
    <property type="match status" value="1"/>
</dbReference>
<keyword evidence="2" id="KW-0732">Signal</keyword>
<comment type="caution">
    <text evidence="3">The sequence shown here is derived from an EMBL/GenBank/DDBJ whole genome shotgun (WGS) entry which is preliminary data.</text>
</comment>
<feature type="chain" id="PRO_5016775218" evidence="2">
    <location>
        <begin position="25"/>
        <end position="326"/>
    </location>
</feature>
<dbReference type="EMBL" id="DOEK01000010">
    <property type="protein sequence ID" value="HBP28995.1"/>
    <property type="molecule type" value="Genomic_DNA"/>
</dbReference>
<reference evidence="3 4" key="1">
    <citation type="journal article" date="2018" name="Nat. Biotechnol.">
        <title>A standardized bacterial taxonomy based on genome phylogeny substantially revises the tree of life.</title>
        <authorList>
            <person name="Parks D.H."/>
            <person name="Chuvochina M."/>
            <person name="Waite D.W."/>
            <person name="Rinke C."/>
            <person name="Skarshewski A."/>
            <person name="Chaumeil P.A."/>
            <person name="Hugenholtz P."/>
        </authorList>
    </citation>
    <scope>NUCLEOTIDE SEQUENCE [LARGE SCALE GENOMIC DNA]</scope>
    <source>
        <strain evidence="3">UBA10707</strain>
    </source>
</reference>
<protein>
    <submittedName>
        <fullName evidence="3">ABC transporter substrate-binding protein</fullName>
    </submittedName>
</protein>
<dbReference type="PIRSF" id="PIRSF017082">
    <property type="entry name" value="YflP"/>
    <property type="match status" value="1"/>
</dbReference>
<dbReference type="Pfam" id="PF03401">
    <property type="entry name" value="TctC"/>
    <property type="match status" value="1"/>
</dbReference>
<sequence length="326" mass="33981">MHRRKFCLGALGAGLLVGTAASQAAQTYPSRAVRVVVPYPAGGGPDIMMRQFGPALGAALGQPIVVENKVGAGGVLAAQHVAHAPADGYTVLMGSNSHLIQKILQPKLNFDPVNDFIPVTIMGTSPSVLVVAASSPYRTVQDLIAALTANPGKMNYGSGGVGSAAHLGGATFVSLLKAKATHVPFKGSVEIPLSLLRGDTEFAFTIAGTAIPQTKGGKLRALAVTSREPLSELPGVPTLHEVLNSDLAVQEFWFDFWLPKNAPRQAVDTLYSATTKALADEAVRRQFAAGGINVAHSASPQADAAFVRSEYQKWVNIIKLAGVTVG</sequence>
<dbReference type="InterPro" id="IPR042100">
    <property type="entry name" value="Bug_dom1"/>
</dbReference>
<comment type="similarity">
    <text evidence="1">Belongs to the UPF0065 (bug) family.</text>
</comment>
<gene>
    <name evidence="3" type="ORF">DD666_06210</name>
</gene>
<feature type="signal peptide" evidence="2">
    <location>
        <begin position="1"/>
        <end position="24"/>
    </location>
</feature>
<name>A0A356LER5_9BURK</name>
<evidence type="ECO:0000313" key="3">
    <source>
        <dbReference type="EMBL" id="HBP28995.1"/>
    </source>
</evidence>
<dbReference type="SUPFAM" id="SSF53850">
    <property type="entry name" value="Periplasmic binding protein-like II"/>
    <property type="match status" value="1"/>
</dbReference>
<dbReference type="Gene3D" id="3.40.190.10">
    <property type="entry name" value="Periplasmic binding protein-like II"/>
    <property type="match status" value="1"/>
</dbReference>
<organism evidence="3 4">
    <name type="scientific">Advenella kashmirensis</name>
    <dbReference type="NCBI Taxonomy" id="310575"/>
    <lineage>
        <taxon>Bacteria</taxon>
        <taxon>Pseudomonadati</taxon>
        <taxon>Pseudomonadota</taxon>
        <taxon>Betaproteobacteria</taxon>
        <taxon>Burkholderiales</taxon>
        <taxon>Alcaligenaceae</taxon>
    </lineage>
</organism>
<accession>A0A356LER5</accession>
<dbReference type="Proteomes" id="UP000264036">
    <property type="component" value="Unassembled WGS sequence"/>
</dbReference>
<dbReference type="PANTHER" id="PTHR42928">
    <property type="entry name" value="TRICARBOXYLATE-BINDING PROTEIN"/>
    <property type="match status" value="1"/>
</dbReference>
<proteinExistence type="inferred from homology"/>
<evidence type="ECO:0000256" key="2">
    <source>
        <dbReference type="SAM" id="SignalP"/>
    </source>
</evidence>
<evidence type="ECO:0000313" key="4">
    <source>
        <dbReference type="Proteomes" id="UP000264036"/>
    </source>
</evidence>
<dbReference type="PANTHER" id="PTHR42928:SF5">
    <property type="entry name" value="BLR1237 PROTEIN"/>
    <property type="match status" value="1"/>
</dbReference>